<reference evidence="3" key="1">
    <citation type="submission" date="2021-02" db="EMBL/GenBank/DDBJ databases">
        <authorList>
            <person name="Nowell W R."/>
        </authorList>
    </citation>
    <scope>NUCLEOTIDE SEQUENCE</scope>
</reference>
<feature type="transmembrane region" description="Helical" evidence="1">
    <location>
        <begin position="68"/>
        <end position="86"/>
    </location>
</feature>
<feature type="transmembrane region" description="Helical" evidence="1">
    <location>
        <begin position="143"/>
        <end position="163"/>
    </location>
</feature>
<dbReference type="OrthoDB" id="73653at2759"/>
<name>A0A815VUC4_9BILA</name>
<feature type="transmembrane region" description="Helical" evidence="1">
    <location>
        <begin position="242"/>
        <end position="263"/>
    </location>
</feature>
<keyword evidence="1" id="KW-0812">Transmembrane</keyword>
<dbReference type="Pfam" id="PF07885">
    <property type="entry name" value="Ion_trans_2"/>
    <property type="match status" value="1"/>
</dbReference>
<dbReference type="GO" id="GO:0016286">
    <property type="term" value="F:small conductance calcium-activated potassium channel activity"/>
    <property type="evidence" value="ECO:0007669"/>
    <property type="project" value="InterPro"/>
</dbReference>
<protein>
    <recommendedName>
        <fullName evidence="2">Potassium channel domain-containing protein</fullName>
    </recommendedName>
</protein>
<evidence type="ECO:0000313" key="4">
    <source>
        <dbReference type="EMBL" id="CAF4397369.1"/>
    </source>
</evidence>
<dbReference type="InterPro" id="IPR013099">
    <property type="entry name" value="K_chnl_dom"/>
</dbReference>
<proteinExistence type="predicted"/>
<keyword evidence="5" id="KW-1185">Reference proteome</keyword>
<evidence type="ECO:0000313" key="3">
    <source>
        <dbReference type="EMBL" id="CAF1537402.1"/>
    </source>
</evidence>
<feature type="transmembrane region" description="Helical" evidence="1">
    <location>
        <begin position="275"/>
        <end position="294"/>
    </location>
</feature>
<organism evidence="3 5">
    <name type="scientific">Didymodactylos carnosus</name>
    <dbReference type="NCBI Taxonomy" id="1234261"/>
    <lineage>
        <taxon>Eukaryota</taxon>
        <taxon>Metazoa</taxon>
        <taxon>Spiralia</taxon>
        <taxon>Gnathifera</taxon>
        <taxon>Rotifera</taxon>
        <taxon>Eurotatoria</taxon>
        <taxon>Bdelloidea</taxon>
        <taxon>Philodinida</taxon>
        <taxon>Philodinidae</taxon>
        <taxon>Didymodactylos</taxon>
    </lineage>
</organism>
<evidence type="ECO:0000256" key="1">
    <source>
        <dbReference type="SAM" id="Phobius"/>
    </source>
</evidence>
<feature type="transmembrane region" description="Helical" evidence="1">
    <location>
        <begin position="98"/>
        <end position="122"/>
    </location>
</feature>
<dbReference type="Proteomes" id="UP000681722">
    <property type="component" value="Unassembled WGS sequence"/>
</dbReference>
<feature type="domain" description="Potassium channel" evidence="2">
    <location>
        <begin position="249"/>
        <end position="302"/>
    </location>
</feature>
<dbReference type="AlphaFoldDB" id="A0A815VUC4"/>
<keyword evidence="1" id="KW-1133">Transmembrane helix</keyword>
<dbReference type="SUPFAM" id="SSF81324">
    <property type="entry name" value="Voltage-gated potassium channels"/>
    <property type="match status" value="1"/>
</dbReference>
<evidence type="ECO:0000313" key="5">
    <source>
        <dbReference type="Proteomes" id="UP000663829"/>
    </source>
</evidence>
<dbReference type="InterPro" id="IPR015449">
    <property type="entry name" value="K_chnl_Ca-activ_SK"/>
</dbReference>
<evidence type="ECO:0000259" key="2">
    <source>
        <dbReference type="Pfam" id="PF07885"/>
    </source>
</evidence>
<gene>
    <name evidence="3" type="ORF">GPM918_LOCUS38420</name>
    <name evidence="4" type="ORF">SRO942_LOCUS39245</name>
</gene>
<dbReference type="EMBL" id="CAJNOQ010025446">
    <property type="protein sequence ID" value="CAF1537402.1"/>
    <property type="molecule type" value="Genomic_DNA"/>
</dbReference>
<dbReference type="Pfam" id="PF03530">
    <property type="entry name" value="SK_channel"/>
    <property type="match status" value="1"/>
</dbReference>
<dbReference type="EMBL" id="CAJOBC010091065">
    <property type="protein sequence ID" value="CAF4397369.1"/>
    <property type="molecule type" value="Genomic_DNA"/>
</dbReference>
<dbReference type="PANTHER" id="PTHR10153">
    <property type="entry name" value="SMALL CONDUCTANCE CALCIUM-ACTIVATED POTASSIUM CHANNEL"/>
    <property type="match status" value="1"/>
</dbReference>
<dbReference type="GO" id="GO:0016020">
    <property type="term" value="C:membrane"/>
    <property type="evidence" value="ECO:0007669"/>
    <property type="project" value="InterPro"/>
</dbReference>
<feature type="transmembrane region" description="Helical" evidence="1">
    <location>
        <begin position="183"/>
        <end position="205"/>
    </location>
</feature>
<accession>A0A815VUC4</accession>
<dbReference type="Gene3D" id="1.10.287.70">
    <property type="match status" value="1"/>
</dbReference>
<sequence length="314" mass="35393">MADDNLKVPLIGLNTTSNTSYTQPMSINLSTEANNGSKAVEILNKIRISSSISERLTKRKQLTKRRRLVSDIMCLVGLLGVCLMIIENELAFHNTGEYQLRFIIKLIITVTTFLLIVLVFYYHSVDIRLYAVNNSIDDWKVSLTPSKVLAIIGEAFICLIQPLPWLPDSYISSSANSSTSTHVPVNVILSIFMFTRVYLVCRCLIYHSTIVTDSSSQSIGFLNRVKFNFKFILKAYLTQHPVLSLAVILFTIFLIASWCLRAVDYNSTKDGQLAFLDAMYLFMLSLTSLGYGDLIPSTNWGRGKNVDDTYPLKR</sequence>
<keyword evidence="1" id="KW-0472">Membrane</keyword>
<dbReference type="Proteomes" id="UP000663829">
    <property type="component" value="Unassembled WGS sequence"/>
</dbReference>
<comment type="caution">
    <text evidence="3">The sequence shown here is derived from an EMBL/GenBank/DDBJ whole genome shotgun (WGS) entry which is preliminary data.</text>
</comment>